<dbReference type="RefSeq" id="WP_183393295.1">
    <property type="nucleotide sequence ID" value="NZ_JACIDR010000001.1"/>
</dbReference>
<feature type="region of interest" description="Disordered" evidence="1">
    <location>
        <begin position="721"/>
        <end position="743"/>
    </location>
</feature>
<dbReference type="EC" id="3.6.4.12" evidence="3"/>
<dbReference type="AlphaFoldDB" id="A0A7W6CZQ6"/>
<name>A0A7W6CZQ6_9HYPH</name>
<feature type="compositionally biased region" description="Basic and acidic residues" evidence="1">
    <location>
        <begin position="721"/>
        <end position="742"/>
    </location>
</feature>
<keyword evidence="4" id="KW-1185">Reference proteome</keyword>
<accession>A0A7W6CZQ6</accession>
<dbReference type="EC" id="3.1.-.-" evidence="3"/>
<organism evidence="3 4">
    <name type="scientific">Hansschlegelia beijingensis</name>
    <dbReference type="NCBI Taxonomy" id="1133344"/>
    <lineage>
        <taxon>Bacteria</taxon>
        <taxon>Pseudomonadati</taxon>
        <taxon>Pseudomonadota</taxon>
        <taxon>Alphaproteobacteria</taxon>
        <taxon>Hyphomicrobiales</taxon>
        <taxon>Methylopilaceae</taxon>
        <taxon>Hansschlegelia</taxon>
    </lineage>
</organism>
<dbReference type="GO" id="GO:0003678">
    <property type="term" value="F:DNA helicase activity"/>
    <property type="evidence" value="ECO:0007669"/>
    <property type="project" value="UniProtKB-EC"/>
</dbReference>
<keyword evidence="3" id="KW-0378">Hydrolase</keyword>
<dbReference type="Proteomes" id="UP000528964">
    <property type="component" value="Unassembled WGS sequence"/>
</dbReference>
<protein>
    <submittedName>
        <fullName evidence="3">ATP-dependent helicase/nuclease subunit B</fullName>
        <ecNumber evidence="3">3.1.-.-</ecNumber>
        <ecNumber evidence="3">3.6.4.12</ecNumber>
    </submittedName>
</protein>
<evidence type="ECO:0000256" key="1">
    <source>
        <dbReference type="SAM" id="MobiDB-lite"/>
    </source>
</evidence>
<dbReference type="InterPro" id="IPR014153">
    <property type="entry name" value="Ds_break_AddB"/>
</dbReference>
<reference evidence="3 4" key="1">
    <citation type="submission" date="2020-08" db="EMBL/GenBank/DDBJ databases">
        <title>Genomic Encyclopedia of Type Strains, Phase IV (KMG-IV): sequencing the most valuable type-strain genomes for metagenomic binning, comparative biology and taxonomic classification.</title>
        <authorList>
            <person name="Goeker M."/>
        </authorList>
    </citation>
    <scope>NUCLEOTIDE SEQUENCE [LARGE SCALE GENOMIC DNA]</scope>
    <source>
        <strain evidence="3 4">DSM 25481</strain>
    </source>
</reference>
<sequence>MADSRDPNVLTIPAGAPFLPTLVRGLLDGELIPGFAPRDDPIALAGATIFLPSRRSARALRDAFLAELDGRATLLPRIAPLGDVDEDLSLAEPLDAQEAELPPAAAPLERRLVLAKLVLRFADALDRSVLSLAADDGPLIPATAADAIHLAGDLETLIDAVETEEIDLAGLSQLVPGEHDRYWAITQSFLQVALAAWPGHVEERGRLDPSRRRRLQLDAAARRVADGAAPVIAAGSTGTAPATRRLIASIARHPLGAVVLPGLDTDGLDEAGWATLLSGDGPGLYGHPQRGLARLVEALGLARRAVRTLGAPPPALGARARLVADALRPAETTDMWANSGRSAAEIEGALAGVTIVEAPHLRGEATAIAVALREALATAGKTAALVTPDRDLAARVAGELERWGVTIDDSAGAALACTPAGALLRLAAETALDLRPEAILTLLRAPASRLASAAGLSPRALDFLDACVLRAPLPGAGFAGLRAGVEGHSNPRSAIPKRFGAADRAEAAALADRLEAALGPLAALAAERAVAFGALVDALAWAYAALSEGAESDDHAAASAFLEELSDAAGEADPLAPGAFPGVLDALMAGRVVRPPRDRHPRLRILGPLEARLLRFDRVVLGGLNEGVWPPVPQADPWINRPLRALLGLAPPERRIGLSAHDFSQGLGAAEVVLTRAAKVGGAPTIPSRWLQRIAAVAAGPAHQAALERGRQLVTLAEQLGHAEREPAPRPPEPRPPLELRPSRMSVTSVETWLRDPYAIYARHILDLEELGAVGPEPNAADLGNAIHGALERFAKAGFALDAADARERLLDFGREAFGALLEREDARTLWWPRFERIADWTLAFHRGRAERVETSHVEKRGEIRFETAAGRSFSLSARADHIDALKDGTFAFLDYKTGAVPGLKQALAGFAPQLPLEGAILQEGGFADAAAKGATVSELAFVKLIGRDPAGELVEIRGETEAPEEIAAKALDRFRQVVDRFENPDEPYRSLSHPKFLARPEGPYGHLARVKEWSATGGASEGDGE</sequence>
<dbReference type="NCBIfam" id="TIGR02786">
    <property type="entry name" value="addB_alphas"/>
    <property type="match status" value="1"/>
</dbReference>
<evidence type="ECO:0000313" key="4">
    <source>
        <dbReference type="Proteomes" id="UP000528964"/>
    </source>
</evidence>
<dbReference type="InterPro" id="IPR027417">
    <property type="entry name" value="P-loop_NTPase"/>
</dbReference>
<dbReference type="Pfam" id="PF12705">
    <property type="entry name" value="PDDEXK_1"/>
    <property type="match status" value="1"/>
</dbReference>
<evidence type="ECO:0000259" key="2">
    <source>
        <dbReference type="Pfam" id="PF12705"/>
    </source>
</evidence>
<evidence type="ECO:0000313" key="3">
    <source>
        <dbReference type="EMBL" id="MBB3971412.1"/>
    </source>
</evidence>
<keyword evidence="3" id="KW-0547">Nucleotide-binding</keyword>
<dbReference type="SUPFAM" id="SSF52540">
    <property type="entry name" value="P-loop containing nucleoside triphosphate hydrolases"/>
    <property type="match status" value="1"/>
</dbReference>
<dbReference type="InterPro" id="IPR038726">
    <property type="entry name" value="PDDEXK_AddAB-type"/>
</dbReference>
<gene>
    <name evidence="3" type="ORF">GGR24_000045</name>
</gene>
<keyword evidence="3" id="KW-0067">ATP-binding</keyword>
<dbReference type="EMBL" id="JACIDR010000001">
    <property type="protein sequence ID" value="MBB3971412.1"/>
    <property type="molecule type" value="Genomic_DNA"/>
</dbReference>
<feature type="domain" description="PD-(D/E)XK endonuclease-like" evidence="2">
    <location>
        <begin position="744"/>
        <end position="986"/>
    </location>
</feature>
<dbReference type="GO" id="GO:0016787">
    <property type="term" value="F:hydrolase activity"/>
    <property type="evidence" value="ECO:0007669"/>
    <property type="project" value="UniProtKB-KW"/>
</dbReference>
<proteinExistence type="predicted"/>
<keyword evidence="3" id="KW-0347">Helicase</keyword>
<comment type="caution">
    <text evidence="3">The sequence shown here is derived from an EMBL/GenBank/DDBJ whole genome shotgun (WGS) entry which is preliminary data.</text>
</comment>